<keyword evidence="2" id="KW-1185">Reference proteome</keyword>
<comment type="caution">
    <text evidence="1">The sequence shown here is derived from an EMBL/GenBank/DDBJ whole genome shotgun (WGS) entry which is preliminary data.</text>
</comment>
<dbReference type="Proteomes" id="UP001056778">
    <property type="component" value="Chromosome 1"/>
</dbReference>
<organism evidence="1 2">
    <name type="scientific">Holotrichia oblita</name>
    <name type="common">Chafer beetle</name>
    <dbReference type="NCBI Taxonomy" id="644536"/>
    <lineage>
        <taxon>Eukaryota</taxon>
        <taxon>Metazoa</taxon>
        <taxon>Ecdysozoa</taxon>
        <taxon>Arthropoda</taxon>
        <taxon>Hexapoda</taxon>
        <taxon>Insecta</taxon>
        <taxon>Pterygota</taxon>
        <taxon>Neoptera</taxon>
        <taxon>Endopterygota</taxon>
        <taxon>Coleoptera</taxon>
        <taxon>Polyphaga</taxon>
        <taxon>Scarabaeiformia</taxon>
        <taxon>Scarabaeidae</taxon>
        <taxon>Melolonthinae</taxon>
        <taxon>Holotrichia</taxon>
    </lineage>
</organism>
<evidence type="ECO:0000313" key="1">
    <source>
        <dbReference type="EMBL" id="KAI4471325.1"/>
    </source>
</evidence>
<reference evidence="1" key="1">
    <citation type="submission" date="2022-04" db="EMBL/GenBank/DDBJ databases">
        <title>Chromosome-scale genome assembly of Holotrichia oblita Faldermann.</title>
        <authorList>
            <person name="Rongchong L."/>
        </authorList>
    </citation>
    <scope>NUCLEOTIDE SEQUENCE</scope>
    <source>
        <strain evidence="1">81SQS9</strain>
    </source>
</reference>
<evidence type="ECO:0000313" key="2">
    <source>
        <dbReference type="Proteomes" id="UP001056778"/>
    </source>
</evidence>
<dbReference type="EMBL" id="CM043015">
    <property type="protein sequence ID" value="KAI4471325.1"/>
    <property type="molecule type" value="Genomic_DNA"/>
</dbReference>
<protein>
    <submittedName>
        <fullName evidence="1">Ribosomal l28e protein family</fullName>
    </submittedName>
</protein>
<proteinExistence type="predicted"/>
<name>A0ACB9TXJ0_HOLOL</name>
<gene>
    <name evidence="1" type="ORF">MML48_1g13658</name>
</gene>
<accession>A0ACB9TXJ0</accession>
<sequence length="84" mass="9361">MIINLLLLMLILTEANNLTNLSSYRYNGLVHKKSVGIVDAPDKKGFTVVYKKASKHVALRRASAILRSQKAVPQKKPKATKKTE</sequence>